<dbReference type="GO" id="GO:0009298">
    <property type="term" value="P:GDP-mannose biosynthetic process"/>
    <property type="evidence" value="ECO:0007669"/>
    <property type="project" value="TreeGrafter"/>
</dbReference>
<dbReference type="Gene3D" id="3.90.550.10">
    <property type="entry name" value="Spore Coat Polysaccharide Biosynthesis Protein SpsA, Chain A"/>
    <property type="match status" value="1"/>
</dbReference>
<dbReference type="RefSeq" id="WP_046329576.1">
    <property type="nucleotide sequence ID" value="NZ_CP007501.1"/>
</dbReference>
<keyword evidence="6" id="KW-0342">GTP-binding</keyword>
<keyword evidence="4 12" id="KW-0548">Nucleotidyltransferase</keyword>
<dbReference type="OrthoDB" id="9806359at2"/>
<keyword evidence="5" id="KW-0547">Nucleotide-binding</keyword>
<dbReference type="InterPro" id="IPR051161">
    <property type="entry name" value="Mannose-6P_isomerase_type2"/>
</dbReference>
<evidence type="ECO:0000256" key="5">
    <source>
        <dbReference type="ARBA" id="ARBA00022741"/>
    </source>
</evidence>
<dbReference type="SUPFAM" id="SSF53448">
    <property type="entry name" value="Nucleotide-diphospho-sugar transferases"/>
    <property type="match status" value="1"/>
</dbReference>
<evidence type="ECO:0000259" key="11">
    <source>
        <dbReference type="Pfam" id="PF22640"/>
    </source>
</evidence>
<evidence type="ECO:0000256" key="6">
    <source>
        <dbReference type="ARBA" id="ARBA00023134"/>
    </source>
</evidence>
<dbReference type="HOGENOM" id="CLU_035527_1_0_4"/>
<dbReference type="InterPro" id="IPR049577">
    <property type="entry name" value="GMPP_N"/>
</dbReference>
<evidence type="ECO:0000259" key="9">
    <source>
        <dbReference type="Pfam" id="PF00483"/>
    </source>
</evidence>
<dbReference type="EC" id="2.7.7.13" evidence="2"/>
<accession>A0A0E3ZIT5</accession>
<sequence>MDQILPVILCGGSGTRLWPLSRSGFPKQFLVIPGGDEKTSLFQQAVLRVRSISNVCFRVEPPLVVTNEEHRFLALDQLRDLKNNQSTLFLEPSGRNTAPALTMAALFAIGREVNSKSDPILIVLPADQVVSDDDAFIRALQKCICIAQEDSIAILGIPPASPETGYGYIKAMAPHDSKFGLRVDHFVEKPDKFTAQKFIDEGNYFWNSGIFVLRASVWLAALKEFRPDILSSVKKAWEGKAEDNVGDAKFMRPDREAFNLIPCESIDCAVIEKCPGSNFVIQMVELDAGWNDLGSWDAVWQTGQKDELGNVTSGDTLLLNSKNNLVYADHRLVGTVGVENLIIIETADAILVVDRLKSQNVKHIVNELANQKRDEKNLHRKVVRPWGWYDSIDEDGCFKVKRIQVKPAASLSLQMHHYRAEHWIVVRGSAEVTNGEEVIFLKENQSIYIPRGQKHRLANPGDTLLEIIEVQSGEYLGEDDIVRFKDTYGRS</sequence>
<dbReference type="InterPro" id="IPR006375">
    <property type="entry name" value="Man1P_GuaTrfase/Man6P_Isoase"/>
</dbReference>
<keyword evidence="13" id="KW-1185">Reference proteome</keyword>
<dbReference type="STRING" id="1835254.CL55_00003090"/>
<dbReference type="GO" id="GO:0005525">
    <property type="term" value="F:GTP binding"/>
    <property type="evidence" value="ECO:0007669"/>
    <property type="project" value="UniProtKB-KW"/>
</dbReference>
<dbReference type="InterPro" id="IPR005835">
    <property type="entry name" value="NTP_transferase_dom"/>
</dbReference>
<keyword evidence="3 12" id="KW-0808">Transferase</keyword>
<name>A0A0E3ZIT5_9BURK</name>
<evidence type="ECO:0000313" key="13">
    <source>
        <dbReference type="Proteomes" id="UP000061135"/>
    </source>
</evidence>
<evidence type="ECO:0000256" key="8">
    <source>
        <dbReference type="RuleBase" id="RU004190"/>
    </source>
</evidence>
<dbReference type="Pfam" id="PF01050">
    <property type="entry name" value="MannoseP_isomer"/>
    <property type="match status" value="1"/>
</dbReference>
<dbReference type="SUPFAM" id="SSF51182">
    <property type="entry name" value="RmlC-like cupins"/>
    <property type="match status" value="1"/>
</dbReference>
<evidence type="ECO:0000256" key="7">
    <source>
        <dbReference type="ARBA" id="ARBA00047343"/>
    </source>
</evidence>
<dbReference type="InterPro" id="IPR011051">
    <property type="entry name" value="RmlC_Cupin_sf"/>
</dbReference>
<dbReference type="Pfam" id="PF00483">
    <property type="entry name" value="NTP_transferase"/>
    <property type="match status" value="1"/>
</dbReference>
<evidence type="ECO:0000256" key="1">
    <source>
        <dbReference type="ARBA" id="ARBA00006115"/>
    </source>
</evidence>
<evidence type="ECO:0000259" key="10">
    <source>
        <dbReference type="Pfam" id="PF01050"/>
    </source>
</evidence>
<dbReference type="InterPro" id="IPR029044">
    <property type="entry name" value="Nucleotide-diphossugar_trans"/>
</dbReference>
<dbReference type="Gene3D" id="2.60.120.10">
    <property type="entry name" value="Jelly Rolls"/>
    <property type="match status" value="1"/>
</dbReference>
<dbReference type="GO" id="GO:0000271">
    <property type="term" value="P:polysaccharide biosynthetic process"/>
    <property type="evidence" value="ECO:0007669"/>
    <property type="project" value="InterPro"/>
</dbReference>
<dbReference type="CDD" id="cd02509">
    <property type="entry name" value="GDP-M1P_Guanylyltransferase"/>
    <property type="match status" value="1"/>
</dbReference>
<organism evidence="12 13">
    <name type="scientific">Polynucleobacter duraquae</name>
    <dbReference type="NCBI Taxonomy" id="1835254"/>
    <lineage>
        <taxon>Bacteria</taxon>
        <taxon>Pseudomonadati</taxon>
        <taxon>Pseudomonadota</taxon>
        <taxon>Betaproteobacteria</taxon>
        <taxon>Burkholderiales</taxon>
        <taxon>Burkholderiaceae</taxon>
        <taxon>Polynucleobacter</taxon>
    </lineage>
</organism>
<evidence type="ECO:0000313" key="12">
    <source>
        <dbReference type="EMBL" id="AKD24642.1"/>
    </source>
</evidence>
<gene>
    <name evidence="12" type="ORF">CL55_00003090</name>
</gene>
<dbReference type="Proteomes" id="UP000061135">
    <property type="component" value="Chromosome"/>
</dbReference>
<dbReference type="Pfam" id="PF22640">
    <property type="entry name" value="ManC_GMP_beta-helix"/>
    <property type="match status" value="1"/>
</dbReference>
<dbReference type="GO" id="GO:0016853">
    <property type="term" value="F:isomerase activity"/>
    <property type="evidence" value="ECO:0007669"/>
    <property type="project" value="UniProtKB-KW"/>
</dbReference>
<feature type="domain" description="Mannose-6-phosphate isomerase type II C-terminal" evidence="10">
    <location>
        <begin position="372"/>
        <end position="486"/>
    </location>
</feature>
<evidence type="ECO:0000256" key="4">
    <source>
        <dbReference type="ARBA" id="ARBA00022695"/>
    </source>
</evidence>
<feature type="domain" description="Nucleotidyl transferase" evidence="9">
    <location>
        <begin position="6"/>
        <end position="306"/>
    </location>
</feature>
<dbReference type="InterPro" id="IPR001538">
    <property type="entry name" value="Man6P_isomerase-2_C"/>
</dbReference>
<dbReference type="NCBIfam" id="TIGR01479">
    <property type="entry name" value="GMP_PMI"/>
    <property type="match status" value="1"/>
</dbReference>
<evidence type="ECO:0000256" key="2">
    <source>
        <dbReference type="ARBA" id="ARBA00012387"/>
    </source>
</evidence>
<dbReference type="PANTHER" id="PTHR46390">
    <property type="entry name" value="MANNOSE-1-PHOSPHATE GUANYLYLTRANSFERASE"/>
    <property type="match status" value="1"/>
</dbReference>
<dbReference type="InterPro" id="IPR054566">
    <property type="entry name" value="ManC/GMP-like_b-helix"/>
</dbReference>
<dbReference type="CDD" id="cd02213">
    <property type="entry name" value="cupin_PMI_typeII_C"/>
    <property type="match status" value="1"/>
</dbReference>
<keyword evidence="12" id="KW-0413">Isomerase</keyword>
<dbReference type="GO" id="GO:0004475">
    <property type="term" value="F:mannose-1-phosphate guanylyltransferase (GTP) activity"/>
    <property type="evidence" value="ECO:0007669"/>
    <property type="project" value="UniProtKB-EC"/>
</dbReference>
<dbReference type="PATRIC" id="fig|576611.7.peg.311"/>
<comment type="catalytic activity">
    <reaction evidence="7">
        <text>alpha-D-mannose 1-phosphate + GTP + H(+) = GDP-alpha-D-mannose + diphosphate</text>
        <dbReference type="Rhea" id="RHEA:15229"/>
        <dbReference type="ChEBI" id="CHEBI:15378"/>
        <dbReference type="ChEBI" id="CHEBI:33019"/>
        <dbReference type="ChEBI" id="CHEBI:37565"/>
        <dbReference type="ChEBI" id="CHEBI:57527"/>
        <dbReference type="ChEBI" id="CHEBI:58409"/>
        <dbReference type="EC" id="2.7.7.13"/>
    </reaction>
</comment>
<dbReference type="PANTHER" id="PTHR46390:SF1">
    <property type="entry name" value="MANNOSE-1-PHOSPHATE GUANYLYLTRANSFERASE"/>
    <property type="match status" value="1"/>
</dbReference>
<dbReference type="EMBL" id="CP007501">
    <property type="protein sequence ID" value="AKD24642.1"/>
    <property type="molecule type" value="Genomic_DNA"/>
</dbReference>
<reference evidence="12 13" key="1">
    <citation type="submission" date="2014-03" db="EMBL/GenBank/DDBJ databases">
        <title>Genome of Polynucleobacter strain MWH-MoK4.</title>
        <authorList>
            <person name="Hahn M.W."/>
        </authorList>
    </citation>
    <scope>NUCLEOTIDE SEQUENCE [LARGE SCALE GENOMIC DNA]</scope>
    <source>
        <strain evidence="12 13">MWH-MoK4</strain>
    </source>
</reference>
<feature type="domain" description="MannoseP isomerase/GMP-like beta-helix" evidence="11">
    <location>
        <begin position="316"/>
        <end position="368"/>
    </location>
</feature>
<evidence type="ECO:0000256" key="3">
    <source>
        <dbReference type="ARBA" id="ARBA00022679"/>
    </source>
</evidence>
<dbReference type="FunFam" id="2.60.120.10:FF:000032">
    <property type="entry name" value="Mannose-1-phosphate guanylyltransferase/mannose-6-phosphate isomerase"/>
    <property type="match status" value="1"/>
</dbReference>
<proteinExistence type="inferred from homology"/>
<comment type="similarity">
    <text evidence="1 8">Belongs to the mannose-6-phosphate isomerase type 2 family.</text>
</comment>
<protein>
    <recommendedName>
        <fullName evidence="2">mannose-1-phosphate guanylyltransferase</fullName>
        <ecNumber evidence="2">2.7.7.13</ecNumber>
    </recommendedName>
</protein>
<dbReference type="AlphaFoldDB" id="A0A0E3ZIT5"/>
<dbReference type="KEGG" id="pdq:CL55_00003090"/>
<dbReference type="InterPro" id="IPR014710">
    <property type="entry name" value="RmlC-like_jellyroll"/>
</dbReference>